<evidence type="ECO:0000313" key="8">
    <source>
        <dbReference type="EMBL" id="MBB4246415.1"/>
    </source>
</evidence>
<dbReference type="InterPro" id="IPR003593">
    <property type="entry name" value="AAA+_ATPase"/>
</dbReference>
<protein>
    <submittedName>
        <fullName evidence="8">Iron complex transport system ATP-binding protein</fullName>
    </submittedName>
</protein>
<keyword evidence="2" id="KW-0472">Membrane</keyword>
<feature type="domain" description="ABC transporter" evidence="7">
    <location>
        <begin position="8"/>
        <end position="243"/>
    </location>
</feature>
<dbReference type="PANTHER" id="PTHR42794:SF1">
    <property type="entry name" value="HEMIN IMPORT ATP-BINDING PROTEIN HMUV"/>
    <property type="match status" value="1"/>
</dbReference>
<dbReference type="Gene3D" id="3.40.50.300">
    <property type="entry name" value="P-loop containing nucleotide triphosphate hydrolases"/>
    <property type="match status" value="1"/>
</dbReference>
<keyword evidence="2" id="KW-1003">Cell membrane</keyword>
<evidence type="ECO:0000259" key="7">
    <source>
        <dbReference type="PROSITE" id="PS50893"/>
    </source>
</evidence>
<dbReference type="Proteomes" id="UP000587070">
    <property type="component" value="Unassembled WGS sequence"/>
</dbReference>
<evidence type="ECO:0000256" key="6">
    <source>
        <dbReference type="ARBA" id="ARBA00037066"/>
    </source>
</evidence>
<evidence type="ECO:0000256" key="2">
    <source>
        <dbReference type="ARBA" id="ARBA00022475"/>
    </source>
</evidence>
<dbReference type="Pfam" id="PF00005">
    <property type="entry name" value="ABC_tran"/>
    <property type="match status" value="1"/>
</dbReference>
<dbReference type="GO" id="GO:0005524">
    <property type="term" value="F:ATP binding"/>
    <property type="evidence" value="ECO:0007669"/>
    <property type="project" value="UniProtKB-KW"/>
</dbReference>
<dbReference type="InterPro" id="IPR027417">
    <property type="entry name" value="P-loop_NTPase"/>
</dbReference>
<accession>A0A840G3C1</accession>
<proteinExistence type="predicted"/>
<dbReference type="SUPFAM" id="SSF52540">
    <property type="entry name" value="P-loop containing nucleoside triphosphate hydrolases"/>
    <property type="match status" value="1"/>
</dbReference>
<dbReference type="GO" id="GO:0016887">
    <property type="term" value="F:ATP hydrolysis activity"/>
    <property type="evidence" value="ECO:0007669"/>
    <property type="project" value="InterPro"/>
</dbReference>
<organism evidence="8 9">
    <name type="scientific">Rhodocyclus tenuis</name>
    <name type="common">Rhodospirillum tenue</name>
    <dbReference type="NCBI Taxonomy" id="1066"/>
    <lineage>
        <taxon>Bacteria</taxon>
        <taxon>Pseudomonadati</taxon>
        <taxon>Pseudomonadota</taxon>
        <taxon>Betaproteobacteria</taxon>
        <taxon>Rhodocyclales</taxon>
        <taxon>Rhodocyclaceae</taxon>
        <taxon>Rhodocyclus</taxon>
    </lineage>
</organism>
<dbReference type="OrthoDB" id="5296765at2"/>
<dbReference type="AlphaFoldDB" id="A0A840G3C1"/>
<dbReference type="EMBL" id="JACIGE010000002">
    <property type="protein sequence ID" value="MBB4246415.1"/>
    <property type="molecule type" value="Genomic_DNA"/>
</dbReference>
<evidence type="ECO:0000256" key="1">
    <source>
        <dbReference type="ARBA" id="ARBA00022448"/>
    </source>
</evidence>
<dbReference type="PROSITE" id="PS50893">
    <property type="entry name" value="ABC_TRANSPORTER_2"/>
    <property type="match status" value="1"/>
</dbReference>
<dbReference type="CDD" id="cd03214">
    <property type="entry name" value="ABC_Iron-Siderophores_B12_Hemin"/>
    <property type="match status" value="1"/>
</dbReference>
<evidence type="ECO:0000256" key="4">
    <source>
        <dbReference type="ARBA" id="ARBA00022840"/>
    </source>
</evidence>
<sequence>MNTSTPLLETRALKVSIAGKPVCDALDLKLAAGERLAILGRNGAGKTTLLTTLAGLRAPASGELLLAGQTYAALGPRQSARCRGWLAQQREDAFGSTALETALTGRHPHLGRWHWESADDADIARQALAAVGLQGFEARDVLTLSGGERQRLAVATLLAQAPQLYLLDEPIAHLDLNHQIALLELFASAAQDGVAVAMSLHDPGLALRFADRALLLHGDGRAEEGPVAAMLTAERLSALYQHPLLAANIDGRSCFIPR</sequence>
<reference evidence="8 9" key="1">
    <citation type="submission" date="2020-08" db="EMBL/GenBank/DDBJ databases">
        <title>Genome sequencing of Purple Non-Sulfur Bacteria from various extreme environments.</title>
        <authorList>
            <person name="Mayer M."/>
        </authorList>
    </citation>
    <scope>NUCLEOTIDE SEQUENCE [LARGE SCALE GENOMIC DNA]</scope>
    <source>
        <strain evidence="8 9">2761</strain>
    </source>
</reference>
<keyword evidence="1" id="KW-0813">Transport</keyword>
<comment type="function">
    <text evidence="6">Part of the ABC transporter complex HmuTUV involved in hemin import. Responsible for energy coupling to the transport system.</text>
</comment>
<evidence type="ECO:0000256" key="5">
    <source>
        <dbReference type="ARBA" id="ARBA00022967"/>
    </source>
</evidence>
<dbReference type="PANTHER" id="PTHR42794">
    <property type="entry name" value="HEMIN IMPORT ATP-BINDING PROTEIN HMUV"/>
    <property type="match status" value="1"/>
</dbReference>
<dbReference type="SMART" id="SM00382">
    <property type="entry name" value="AAA"/>
    <property type="match status" value="1"/>
</dbReference>
<keyword evidence="5" id="KW-1278">Translocase</keyword>
<gene>
    <name evidence="8" type="ORF">GGD90_000772</name>
</gene>
<dbReference type="RefSeq" id="WP_153115957.1">
    <property type="nucleotide sequence ID" value="NZ_JACIGE010000002.1"/>
</dbReference>
<evidence type="ECO:0000256" key="3">
    <source>
        <dbReference type="ARBA" id="ARBA00022741"/>
    </source>
</evidence>
<keyword evidence="3" id="KW-0547">Nucleotide-binding</keyword>
<dbReference type="InterPro" id="IPR003439">
    <property type="entry name" value="ABC_transporter-like_ATP-bd"/>
</dbReference>
<name>A0A840G3C1_RHOTE</name>
<keyword evidence="4 8" id="KW-0067">ATP-binding</keyword>
<keyword evidence="9" id="KW-1185">Reference proteome</keyword>
<dbReference type="InterPro" id="IPR017871">
    <property type="entry name" value="ABC_transporter-like_CS"/>
</dbReference>
<dbReference type="PROSITE" id="PS00211">
    <property type="entry name" value="ABC_TRANSPORTER_1"/>
    <property type="match status" value="1"/>
</dbReference>
<evidence type="ECO:0000313" key="9">
    <source>
        <dbReference type="Proteomes" id="UP000587070"/>
    </source>
</evidence>
<comment type="caution">
    <text evidence="8">The sequence shown here is derived from an EMBL/GenBank/DDBJ whole genome shotgun (WGS) entry which is preliminary data.</text>
</comment>